<sequence>MNIKQYSTHLKAFLLLVFLQFQAEIVLGQSSFEFYEEGKKLGLKNEKGEILIPAFYEQLGWSQGLNMPVNGVIGYKKEHWGLISVNNKVITGARYYSLQAIHKNLIIASIKGKFSNELFYGVINFKGDVVVDFKYHSLKPLDELLIVSERKKDKSYYGLLSQQGKTLLSSDFNNISYFKDNLFVFTNANKQKGIIHKNGLIKIEATLDSIAPASGDYSLIMQAGKVGAIDSSGTILRQPAFKAIFTLDDVETFRQFEIFDADHHSLKSFYCDTLFEISSDLLAVVRNEFYEILNTDFEIVYRGQSLKSLSAFRKNVIVKNGVYRIIKYNGEPVNENGFDTLLFDKNYIYGNSRGQWDIFNKFGSNISTLNFDSLLVGSNNLIPVLRSGYWGYIDHSGKMAIPAKFDKAGLFIGNMAEVNYLGSRRIINQFGEFIGESNYDKVTIGKANTARVVKRGRTDLINYRGKILFQTYNQLSLNFFGYLESTAEGKVGLISHLGEVMLYPEYDSISEPKNRRYAVVKQGNKTGLVNFKGFWILPLSEETQEICHVNDGFISIKKNGQYGFVDFGQRLLIANRYEKTKPFTSELAAVALNDKWGFINKKEQLVIQPTYSYVTPFRNGISVVRRDGKFGAIDLQGKDKIKIEFDTLETTTHEFLLASKEDKIGLFNQYGDLLLQPSYTDIRPTMDDHFIVSRRGLYGLIDANGRYSIPLKYFAIQEISHGKYICLETSTTELE</sequence>
<proteinExistence type="predicted"/>
<evidence type="ECO:0000313" key="2">
    <source>
        <dbReference type="Proteomes" id="UP000192472"/>
    </source>
</evidence>
<accession>A0A1W2GEG5</accession>
<dbReference type="InterPro" id="IPR032774">
    <property type="entry name" value="WG_beta_rep"/>
</dbReference>
<dbReference type="AlphaFoldDB" id="A0A1W2GEG5"/>
<evidence type="ECO:0000313" key="1">
    <source>
        <dbReference type="EMBL" id="SMD35037.1"/>
    </source>
</evidence>
<dbReference type="STRING" id="692418.SAMN04488029_2305"/>
<dbReference type="EMBL" id="FWYF01000002">
    <property type="protein sequence ID" value="SMD35037.1"/>
    <property type="molecule type" value="Genomic_DNA"/>
</dbReference>
<organism evidence="1 2">
    <name type="scientific">Reichenbachiella faecimaris</name>
    <dbReference type="NCBI Taxonomy" id="692418"/>
    <lineage>
        <taxon>Bacteria</taxon>
        <taxon>Pseudomonadati</taxon>
        <taxon>Bacteroidota</taxon>
        <taxon>Cytophagia</taxon>
        <taxon>Cytophagales</taxon>
        <taxon>Reichenbachiellaceae</taxon>
        <taxon>Reichenbachiella</taxon>
    </lineage>
</organism>
<gene>
    <name evidence="1" type="ORF">SAMN04488029_2305</name>
</gene>
<dbReference type="OrthoDB" id="2485468at2"/>
<dbReference type="PANTHER" id="PTHR37841:SF1">
    <property type="entry name" value="DUF3298 DOMAIN-CONTAINING PROTEIN"/>
    <property type="match status" value="1"/>
</dbReference>
<protein>
    <submittedName>
        <fullName evidence="1">WG containing repeat-containing protein</fullName>
    </submittedName>
</protein>
<keyword evidence="2" id="KW-1185">Reference proteome</keyword>
<reference evidence="1 2" key="1">
    <citation type="submission" date="2017-04" db="EMBL/GenBank/DDBJ databases">
        <authorList>
            <person name="Afonso C.L."/>
            <person name="Miller P.J."/>
            <person name="Scott M.A."/>
            <person name="Spackman E."/>
            <person name="Goraichik I."/>
            <person name="Dimitrov K.M."/>
            <person name="Suarez D.L."/>
            <person name="Swayne D.E."/>
        </authorList>
    </citation>
    <scope>NUCLEOTIDE SEQUENCE [LARGE SCALE GENOMIC DNA]</scope>
    <source>
        <strain evidence="1 2">DSM 26133</strain>
    </source>
</reference>
<dbReference type="PANTHER" id="PTHR37841">
    <property type="entry name" value="GLR2918 PROTEIN"/>
    <property type="match status" value="1"/>
</dbReference>
<dbReference type="Proteomes" id="UP000192472">
    <property type="component" value="Unassembled WGS sequence"/>
</dbReference>
<dbReference type="Pfam" id="PF14903">
    <property type="entry name" value="WG_beta_rep"/>
    <property type="match status" value="3"/>
</dbReference>
<name>A0A1W2GEG5_REIFA</name>
<dbReference type="RefSeq" id="WP_084372961.1">
    <property type="nucleotide sequence ID" value="NZ_FWYF01000002.1"/>
</dbReference>